<reference evidence="8 9" key="1">
    <citation type="submission" date="2016-10" db="EMBL/GenBank/DDBJ databases">
        <authorList>
            <person name="de Groot N.N."/>
        </authorList>
    </citation>
    <scope>NUCLEOTIDE SEQUENCE [LARGE SCALE GENOMIC DNA]</scope>
    <source>
        <strain evidence="8 9">DSM 43941</strain>
    </source>
</reference>
<dbReference type="GO" id="GO:0140359">
    <property type="term" value="F:ABC-type transporter activity"/>
    <property type="evidence" value="ECO:0007669"/>
    <property type="project" value="InterPro"/>
</dbReference>
<dbReference type="PANTHER" id="PTHR43027:SF2">
    <property type="entry name" value="TRANSPORT PERMEASE PROTEIN"/>
    <property type="match status" value="1"/>
</dbReference>
<keyword evidence="2 6" id="KW-0812">Transmembrane</keyword>
<dbReference type="InterPro" id="IPR000412">
    <property type="entry name" value="ABC_2_transport"/>
</dbReference>
<proteinExistence type="predicted"/>
<feature type="transmembrane region" description="Helical" evidence="6">
    <location>
        <begin position="133"/>
        <end position="156"/>
    </location>
</feature>
<keyword evidence="4 6" id="KW-0472">Membrane</keyword>
<dbReference type="InterPro" id="IPR047817">
    <property type="entry name" value="ABC2_TM_bact-type"/>
</dbReference>
<dbReference type="RefSeq" id="WP_157751738.1">
    <property type="nucleotide sequence ID" value="NZ_BOMJ01000078.1"/>
</dbReference>
<feature type="transmembrane region" description="Helical" evidence="6">
    <location>
        <begin position="162"/>
        <end position="182"/>
    </location>
</feature>
<keyword evidence="3 6" id="KW-1133">Transmembrane helix</keyword>
<dbReference type="AlphaFoldDB" id="A0A1H2BEB9"/>
<accession>A0A1H2BEB9</accession>
<feature type="transmembrane region" description="Helical" evidence="6">
    <location>
        <begin position="97"/>
        <end position="126"/>
    </location>
</feature>
<dbReference type="STRING" id="113562.SAMN04489716_4554"/>
<feature type="domain" description="ABC transmembrane type-2" evidence="7">
    <location>
        <begin position="16"/>
        <end position="241"/>
    </location>
</feature>
<comment type="subcellular location">
    <subcellularLocation>
        <location evidence="1">Membrane</location>
        <topology evidence="1">Multi-pass membrane protein</topology>
    </subcellularLocation>
</comment>
<dbReference type="GO" id="GO:0046677">
    <property type="term" value="P:response to antibiotic"/>
    <property type="evidence" value="ECO:0007669"/>
    <property type="project" value="UniProtKB-KW"/>
</dbReference>
<dbReference type="InterPro" id="IPR052902">
    <property type="entry name" value="ABC-2_transporter"/>
</dbReference>
<evidence type="ECO:0000256" key="5">
    <source>
        <dbReference type="ARBA" id="ARBA00023251"/>
    </source>
</evidence>
<feature type="transmembrane region" description="Helical" evidence="6">
    <location>
        <begin position="217"/>
        <end position="238"/>
    </location>
</feature>
<dbReference type="Pfam" id="PF12698">
    <property type="entry name" value="ABC2_membrane_3"/>
    <property type="match status" value="1"/>
</dbReference>
<dbReference type="PROSITE" id="PS51012">
    <property type="entry name" value="ABC_TM2"/>
    <property type="match status" value="1"/>
</dbReference>
<evidence type="ECO:0000256" key="3">
    <source>
        <dbReference type="ARBA" id="ARBA00022989"/>
    </source>
</evidence>
<keyword evidence="5" id="KW-0046">Antibiotic resistance</keyword>
<evidence type="ECO:0000313" key="8">
    <source>
        <dbReference type="EMBL" id="SDT56650.1"/>
    </source>
</evidence>
<dbReference type="GO" id="GO:0043190">
    <property type="term" value="C:ATP-binding cassette (ABC) transporter complex"/>
    <property type="evidence" value="ECO:0007669"/>
    <property type="project" value="InterPro"/>
</dbReference>
<evidence type="ECO:0000259" key="7">
    <source>
        <dbReference type="PROSITE" id="PS51012"/>
    </source>
</evidence>
<dbReference type="InterPro" id="IPR013525">
    <property type="entry name" value="ABC2_TM"/>
</dbReference>
<sequence>MKTDLSHIYRLARLDLTLIFRNRSALTNAVLMPLAVAAFLVYTAKDSGQDNVAFIVTGQIAALVVFAPLVNLAGFYTSRREELVLKRLLGGPASATAILGGSALGAIVVYLIQAVAVVVAAVVLGVGLPGNPLLVLVAVLGGAAVFALLSMAISGLSSSGELAQLATVPVMLICFALSPVIVPSGALPERLEQIAAYLPLTPIADLVRAGYGDALHWQSPLVLVAWAAVAAVLARRFFRWDPRRG</sequence>
<evidence type="ECO:0000313" key="9">
    <source>
        <dbReference type="Proteomes" id="UP000198688"/>
    </source>
</evidence>
<dbReference type="OrthoDB" id="3399482at2"/>
<feature type="transmembrane region" description="Helical" evidence="6">
    <location>
        <begin position="25"/>
        <end position="44"/>
    </location>
</feature>
<feature type="transmembrane region" description="Helical" evidence="6">
    <location>
        <begin position="51"/>
        <end position="77"/>
    </location>
</feature>
<gene>
    <name evidence="8" type="ORF">SAMN04489716_4554</name>
</gene>
<keyword evidence="9" id="KW-1185">Reference proteome</keyword>
<dbReference type="PANTHER" id="PTHR43027">
    <property type="entry name" value="DOXORUBICIN RESISTANCE ABC TRANSPORTER PERMEASE PROTEIN DRRC-RELATED"/>
    <property type="match status" value="1"/>
</dbReference>
<protein>
    <submittedName>
        <fullName evidence="8">ABC-2 type transport system permease protein</fullName>
    </submittedName>
</protein>
<name>A0A1H2BEB9_9ACTN</name>
<dbReference type="EMBL" id="LT629758">
    <property type="protein sequence ID" value="SDT56650.1"/>
    <property type="molecule type" value="Genomic_DNA"/>
</dbReference>
<evidence type="ECO:0000256" key="1">
    <source>
        <dbReference type="ARBA" id="ARBA00004141"/>
    </source>
</evidence>
<evidence type="ECO:0000256" key="6">
    <source>
        <dbReference type="SAM" id="Phobius"/>
    </source>
</evidence>
<dbReference type="PIRSF" id="PIRSF006648">
    <property type="entry name" value="DrrB"/>
    <property type="match status" value="1"/>
</dbReference>
<organism evidence="8 9">
    <name type="scientific">Actinoplanes derwentensis</name>
    <dbReference type="NCBI Taxonomy" id="113562"/>
    <lineage>
        <taxon>Bacteria</taxon>
        <taxon>Bacillati</taxon>
        <taxon>Actinomycetota</taxon>
        <taxon>Actinomycetes</taxon>
        <taxon>Micromonosporales</taxon>
        <taxon>Micromonosporaceae</taxon>
        <taxon>Actinoplanes</taxon>
    </lineage>
</organism>
<dbReference type="Proteomes" id="UP000198688">
    <property type="component" value="Chromosome I"/>
</dbReference>
<evidence type="ECO:0000256" key="4">
    <source>
        <dbReference type="ARBA" id="ARBA00023136"/>
    </source>
</evidence>
<evidence type="ECO:0000256" key="2">
    <source>
        <dbReference type="ARBA" id="ARBA00022692"/>
    </source>
</evidence>